<feature type="signal peptide" evidence="2">
    <location>
        <begin position="1"/>
        <end position="24"/>
    </location>
</feature>
<accession>A0ABR4KZC8</accession>
<name>A0ABR4KZC8_9EURO</name>
<sequence>MSWSALPYELHMLIFSHLSVPAWSAPFLIPANAPPDIYAWKCPTKWKREIASLHLVSSALPYSPDVPFVSFLEKPQLKCHRIMVLQYPTVHNPQQPHRETHLQRTRKPRLERYNRSSSETSIASASEISFLFHLQRIPLVPR</sequence>
<feature type="region of interest" description="Disordered" evidence="1">
    <location>
        <begin position="94"/>
        <end position="118"/>
    </location>
</feature>
<evidence type="ECO:0000313" key="3">
    <source>
        <dbReference type="EMBL" id="KAL2857561.1"/>
    </source>
</evidence>
<gene>
    <name evidence="3" type="ORF">BJX68DRAFT_229125</name>
</gene>
<evidence type="ECO:0008006" key="5">
    <source>
        <dbReference type="Google" id="ProtNLM"/>
    </source>
</evidence>
<keyword evidence="2" id="KW-0732">Signal</keyword>
<comment type="caution">
    <text evidence="3">The sequence shown here is derived from an EMBL/GenBank/DDBJ whole genome shotgun (WGS) entry which is preliminary data.</text>
</comment>
<dbReference type="RefSeq" id="XP_070903092.1">
    <property type="nucleotide sequence ID" value="XM_071038964.1"/>
</dbReference>
<protein>
    <recommendedName>
        <fullName evidence="5">F-box domain-containing protein</fullName>
    </recommendedName>
</protein>
<evidence type="ECO:0000256" key="2">
    <source>
        <dbReference type="SAM" id="SignalP"/>
    </source>
</evidence>
<proteinExistence type="predicted"/>
<dbReference type="EMBL" id="JBFXLR010000006">
    <property type="protein sequence ID" value="KAL2857561.1"/>
    <property type="molecule type" value="Genomic_DNA"/>
</dbReference>
<reference evidence="3 4" key="1">
    <citation type="submission" date="2024-07" db="EMBL/GenBank/DDBJ databases">
        <title>Section-level genome sequencing and comparative genomics of Aspergillus sections Usti and Cavernicolus.</title>
        <authorList>
            <consortium name="Lawrence Berkeley National Laboratory"/>
            <person name="Nybo J.L."/>
            <person name="Vesth T.C."/>
            <person name="Theobald S."/>
            <person name="Frisvad J.C."/>
            <person name="Larsen T.O."/>
            <person name="Kjaerboelling I."/>
            <person name="Rothschild-Mancinelli K."/>
            <person name="Lyhne E.K."/>
            <person name="Kogle M.E."/>
            <person name="Barry K."/>
            <person name="Clum A."/>
            <person name="Na H."/>
            <person name="Ledsgaard L."/>
            <person name="Lin J."/>
            <person name="Lipzen A."/>
            <person name="Kuo A."/>
            <person name="Riley R."/>
            <person name="Mondo S."/>
            <person name="LaButti K."/>
            <person name="Haridas S."/>
            <person name="Pangalinan J."/>
            <person name="Salamov A.A."/>
            <person name="Simmons B.A."/>
            <person name="Magnuson J.K."/>
            <person name="Chen J."/>
            <person name="Drula E."/>
            <person name="Henrissat B."/>
            <person name="Wiebenga A."/>
            <person name="Lubbers R.J."/>
            <person name="Gomes A.C."/>
            <person name="Macurrencykelacurrency M.R."/>
            <person name="Stajich J."/>
            <person name="Grigoriev I.V."/>
            <person name="Mortensen U.H."/>
            <person name="De vries R.P."/>
            <person name="Baker S.E."/>
            <person name="Andersen M.R."/>
        </authorList>
    </citation>
    <scope>NUCLEOTIDE SEQUENCE [LARGE SCALE GENOMIC DNA]</scope>
    <source>
        <strain evidence="3 4">CBS 756.74</strain>
    </source>
</reference>
<evidence type="ECO:0000256" key="1">
    <source>
        <dbReference type="SAM" id="MobiDB-lite"/>
    </source>
</evidence>
<evidence type="ECO:0000313" key="4">
    <source>
        <dbReference type="Proteomes" id="UP001610444"/>
    </source>
</evidence>
<keyword evidence="4" id="KW-1185">Reference proteome</keyword>
<organism evidence="3 4">
    <name type="scientific">Aspergillus pseudodeflectus</name>
    <dbReference type="NCBI Taxonomy" id="176178"/>
    <lineage>
        <taxon>Eukaryota</taxon>
        <taxon>Fungi</taxon>
        <taxon>Dikarya</taxon>
        <taxon>Ascomycota</taxon>
        <taxon>Pezizomycotina</taxon>
        <taxon>Eurotiomycetes</taxon>
        <taxon>Eurotiomycetidae</taxon>
        <taxon>Eurotiales</taxon>
        <taxon>Aspergillaceae</taxon>
        <taxon>Aspergillus</taxon>
        <taxon>Aspergillus subgen. Nidulantes</taxon>
    </lineage>
</organism>
<dbReference type="Proteomes" id="UP001610444">
    <property type="component" value="Unassembled WGS sequence"/>
</dbReference>
<feature type="compositionally biased region" description="Basic and acidic residues" evidence="1">
    <location>
        <begin position="96"/>
        <end position="114"/>
    </location>
</feature>
<dbReference type="GeneID" id="98154128"/>
<feature type="chain" id="PRO_5045477963" description="F-box domain-containing protein" evidence="2">
    <location>
        <begin position="25"/>
        <end position="142"/>
    </location>
</feature>